<reference evidence="4 5" key="1">
    <citation type="submission" date="2018-11" db="EMBL/GenBank/DDBJ databases">
        <title>Genome sequence of Saitozyma podzolica DSM 27192.</title>
        <authorList>
            <person name="Aliyu H."/>
            <person name="Gorte O."/>
            <person name="Ochsenreither K."/>
        </authorList>
    </citation>
    <scope>NUCLEOTIDE SEQUENCE [LARGE SCALE GENOMIC DNA]</scope>
    <source>
        <strain evidence="4 5">DSM 27192</strain>
    </source>
</reference>
<feature type="region of interest" description="Disordered" evidence="1">
    <location>
        <begin position="406"/>
        <end position="508"/>
    </location>
</feature>
<evidence type="ECO:0000256" key="2">
    <source>
        <dbReference type="SAM" id="Phobius"/>
    </source>
</evidence>
<keyword evidence="3" id="KW-0732">Signal</keyword>
<dbReference type="AlphaFoldDB" id="A0A427YM55"/>
<sequence>MLRPPRLLVPFLALRHVLATTSTPNTGDQPQAFLFGFTTSSLILPVTASCPTPLTLSQLTTTNNPNAPDPSAPYTMVMLVHEQLEDGAGARYERMYSASMNVGDMSAVKSINHPWMNGTQFIACMWSANGVSGGCQDLFTVVPSELTADAYATSSSTCRASNVSGSWVTPPRDTLNVQVEGQYGNLATNGWPAACSDIRVTPKNGTAPFTLLVAPAFHPPVNITTPSLSSMNYTIRLTHGQAFMIGVYDSAGNSFAFGPLHAGDSNNLGCLQVATGQTMPDVGSKITLSELVGSVTGSFVLGAIGATIAILFLRRKPRPRLGKLHSSDSQQLLESYANPRPSSQRAESTTSTIPKPDFSPDPVTLNSLEARSSLYDPYLPDGPVYASPPVETAIPFPSPPAPVVTNTYSSPFDTPALATHDRPMDFGPPLAERERREASDSTNSRESMNRRSSGSGALSRRSAQRDSFNGKRSSGLHLVGAPSSPTESWRESPFVNETEDAPSGSGGFIRRGRKIYVVHSDAQDGDVHIQLPDGGGRVIELPPTYRDDPHLSASSLTLPHQRTGSAGSGG</sequence>
<feature type="compositionally biased region" description="Low complexity" evidence="1">
    <location>
        <begin position="450"/>
        <end position="461"/>
    </location>
</feature>
<dbReference type="OrthoDB" id="2563021at2759"/>
<feature type="compositionally biased region" description="Polar residues" evidence="1">
    <location>
        <begin position="552"/>
        <end position="570"/>
    </location>
</feature>
<evidence type="ECO:0000313" key="5">
    <source>
        <dbReference type="Proteomes" id="UP000279259"/>
    </source>
</evidence>
<name>A0A427YM55_9TREE</name>
<dbReference type="Proteomes" id="UP000279259">
    <property type="component" value="Unassembled WGS sequence"/>
</dbReference>
<feature type="region of interest" description="Disordered" evidence="1">
    <location>
        <begin position="544"/>
        <end position="570"/>
    </location>
</feature>
<keyword evidence="5" id="KW-1185">Reference proteome</keyword>
<feature type="signal peptide" evidence="3">
    <location>
        <begin position="1"/>
        <end position="19"/>
    </location>
</feature>
<keyword evidence="2" id="KW-0812">Transmembrane</keyword>
<evidence type="ECO:0000256" key="1">
    <source>
        <dbReference type="SAM" id="MobiDB-lite"/>
    </source>
</evidence>
<accession>A0A427YM55</accession>
<dbReference type="STRING" id="1890683.A0A427YM55"/>
<feature type="compositionally biased region" description="Polar residues" evidence="1">
    <location>
        <begin position="340"/>
        <end position="353"/>
    </location>
</feature>
<organism evidence="4 5">
    <name type="scientific">Saitozyma podzolica</name>
    <dbReference type="NCBI Taxonomy" id="1890683"/>
    <lineage>
        <taxon>Eukaryota</taxon>
        <taxon>Fungi</taxon>
        <taxon>Dikarya</taxon>
        <taxon>Basidiomycota</taxon>
        <taxon>Agaricomycotina</taxon>
        <taxon>Tremellomycetes</taxon>
        <taxon>Tremellales</taxon>
        <taxon>Trimorphomycetaceae</taxon>
        <taxon>Saitozyma</taxon>
    </lineage>
</organism>
<proteinExistence type="predicted"/>
<feature type="region of interest" description="Disordered" evidence="1">
    <location>
        <begin position="322"/>
        <end position="365"/>
    </location>
</feature>
<feature type="chain" id="PRO_5019384350" evidence="3">
    <location>
        <begin position="20"/>
        <end position="570"/>
    </location>
</feature>
<gene>
    <name evidence="4" type="ORF">EHS25_008609</name>
</gene>
<keyword evidence="2" id="KW-0472">Membrane</keyword>
<feature type="transmembrane region" description="Helical" evidence="2">
    <location>
        <begin position="291"/>
        <end position="313"/>
    </location>
</feature>
<dbReference type="EMBL" id="RSCD01000006">
    <property type="protein sequence ID" value="RSH92194.1"/>
    <property type="molecule type" value="Genomic_DNA"/>
</dbReference>
<evidence type="ECO:0000313" key="4">
    <source>
        <dbReference type="EMBL" id="RSH92194.1"/>
    </source>
</evidence>
<evidence type="ECO:0000256" key="3">
    <source>
        <dbReference type="SAM" id="SignalP"/>
    </source>
</evidence>
<comment type="caution">
    <text evidence="4">The sequence shown here is derived from an EMBL/GenBank/DDBJ whole genome shotgun (WGS) entry which is preliminary data.</text>
</comment>
<keyword evidence="2" id="KW-1133">Transmembrane helix</keyword>
<protein>
    <submittedName>
        <fullName evidence="4">Uncharacterized protein</fullName>
    </submittedName>
</protein>